<feature type="domain" description="S1 motif" evidence="2">
    <location>
        <begin position="670"/>
        <end position="739"/>
    </location>
</feature>
<dbReference type="GO" id="GO:0006412">
    <property type="term" value="P:translation"/>
    <property type="evidence" value="ECO:0007669"/>
    <property type="project" value="TreeGrafter"/>
</dbReference>
<dbReference type="AlphaFoldDB" id="A0A1M7FE93"/>
<dbReference type="SUPFAM" id="SSF158832">
    <property type="entry name" value="Tex N-terminal region-like"/>
    <property type="match status" value="1"/>
</dbReference>
<dbReference type="GO" id="GO:0005829">
    <property type="term" value="C:cytosol"/>
    <property type="evidence" value="ECO:0007669"/>
    <property type="project" value="TreeGrafter"/>
</dbReference>
<dbReference type="InterPro" id="IPR055179">
    <property type="entry name" value="Tex-like_central_region"/>
</dbReference>
<dbReference type="Pfam" id="PF22706">
    <property type="entry name" value="Tex_central_region"/>
    <property type="match status" value="1"/>
</dbReference>
<dbReference type="InterPro" id="IPR010994">
    <property type="entry name" value="RuvA_2-like"/>
</dbReference>
<dbReference type="Pfam" id="PF17674">
    <property type="entry name" value="HHH_9"/>
    <property type="match status" value="1"/>
</dbReference>
<dbReference type="InParanoid" id="A0A1M7FE93"/>
<dbReference type="Gene3D" id="3.30.420.140">
    <property type="entry name" value="YqgF/RNase H-like domain"/>
    <property type="match status" value="1"/>
</dbReference>
<dbReference type="SUPFAM" id="SSF47781">
    <property type="entry name" value="RuvA domain 2-like"/>
    <property type="match status" value="2"/>
</dbReference>
<dbReference type="Pfam" id="PF09371">
    <property type="entry name" value="Tex_N"/>
    <property type="match status" value="1"/>
</dbReference>
<dbReference type="EMBL" id="LT670847">
    <property type="protein sequence ID" value="SHM02371.1"/>
    <property type="molecule type" value="Genomic_DNA"/>
</dbReference>
<dbReference type="Gene3D" id="2.40.50.140">
    <property type="entry name" value="Nucleic acid-binding proteins"/>
    <property type="match status" value="1"/>
</dbReference>
<dbReference type="InterPro" id="IPR037027">
    <property type="entry name" value="YqgF/RNaseH-like_dom_sf"/>
</dbReference>
<accession>A0A1M7FE93</accession>
<dbReference type="InterPro" id="IPR003029">
    <property type="entry name" value="S1_domain"/>
</dbReference>
<dbReference type="InterPro" id="IPR012340">
    <property type="entry name" value="NA-bd_OB-fold"/>
</dbReference>
<dbReference type="OrthoDB" id="9804714at2"/>
<dbReference type="SUPFAM" id="SSF53098">
    <property type="entry name" value="Ribonuclease H-like"/>
    <property type="match status" value="1"/>
</dbReference>
<reference evidence="3 4" key="1">
    <citation type="submission" date="2016-11" db="EMBL/GenBank/DDBJ databases">
        <authorList>
            <person name="Jaros S."/>
            <person name="Januszkiewicz K."/>
            <person name="Wedrychowicz H."/>
        </authorList>
    </citation>
    <scope>NUCLEOTIDE SEQUENCE [LARGE SCALE GENOMIC DNA]</scope>
    <source>
        <strain evidence="3 4">ACAM 12</strain>
    </source>
</reference>
<evidence type="ECO:0000313" key="4">
    <source>
        <dbReference type="Proteomes" id="UP000190911"/>
    </source>
</evidence>
<dbReference type="Pfam" id="PF12836">
    <property type="entry name" value="HHH_3"/>
    <property type="match status" value="1"/>
</dbReference>
<dbReference type="GO" id="GO:0003735">
    <property type="term" value="F:structural constituent of ribosome"/>
    <property type="evidence" value="ECO:0007669"/>
    <property type="project" value="TreeGrafter"/>
</dbReference>
<evidence type="ECO:0000313" key="3">
    <source>
        <dbReference type="EMBL" id="SHM02371.1"/>
    </source>
</evidence>
<dbReference type="Gene3D" id="1.10.150.310">
    <property type="entry name" value="Tex RuvX-like domain-like"/>
    <property type="match status" value="1"/>
</dbReference>
<dbReference type="InterPro" id="IPR032639">
    <property type="entry name" value="Tex_YqgF"/>
</dbReference>
<dbReference type="Gene3D" id="1.10.3500.10">
    <property type="entry name" value="Tex N-terminal region-like"/>
    <property type="match status" value="1"/>
</dbReference>
<dbReference type="FunFam" id="1.10.10.650:FF:000001">
    <property type="entry name" value="S1 RNA-binding domain 1"/>
    <property type="match status" value="1"/>
</dbReference>
<organism evidence="3 4">
    <name type="scientific">Vreelandella subglaciescola</name>
    <dbReference type="NCBI Taxonomy" id="29571"/>
    <lineage>
        <taxon>Bacteria</taxon>
        <taxon>Pseudomonadati</taxon>
        <taxon>Pseudomonadota</taxon>
        <taxon>Gammaproteobacteria</taxon>
        <taxon>Oceanospirillales</taxon>
        <taxon>Halomonadaceae</taxon>
        <taxon>Vreelandella</taxon>
    </lineage>
</organism>
<dbReference type="Proteomes" id="UP000190911">
    <property type="component" value="Chromosome I"/>
</dbReference>
<dbReference type="PANTHER" id="PTHR10724:SF10">
    <property type="entry name" value="S1 RNA-BINDING DOMAIN-CONTAINING PROTEIN 1"/>
    <property type="match status" value="1"/>
</dbReference>
<dbReference type="InterPro" id="IPR006641">
    <property type="entry name" value="YqgF/RNaseH-like_dom"/>
</dbReference>
<proteinExistence type="predicted"/>
<dbReference type="Pfam" id="PF00575">
    <property type="entry name" value="S1"/>
    <property type="match status" value="1"/>
</dbReference>
<feature type="compositionally biased region" description="Low complexity" evidence="1">
    <location>
        <begin position="764"/>
        <end position="797"/>
    </location>
</feature>
<dbReference type="InterPro" id="IPR041692">
    <property type="entry name" value="HHH_9"/>
</dbReference>
<dbReference type="PROSITE" id="PS50126">
    <property type="entry name" value="S1"/>
    <property type="match status" value="1"/>
</dbReference>
<dbReference type="Pfam" id="PF16921">
    <property type="entry name" value="Tex_YqgF"/>
    <property type="match status" value="1"/>
</dbReference>
<dbReference type="InterPro" id="IPR012337">
    <property type="entry name" value="RNaseH-like_sf"/>
</dbReference>
<dbReference type="SUPFAM" id="SSF50249">
    <property type="entry name" value="Nucleic acid-binding proteins"/>
    <property type="match status" value="1"/>
</dbReference>
<sequence>MDVNQRIMNRLADELSVRTAQVAATVALLDEGATVPFIARYRKEVTGALDDVQLRLLDERLRYLRELEERRVAVIAAIDEQGKLSPELSASLSAADTKQRLEDLYRPFKKKRRTKAQIAREAGLEPLADALLGNPDLDPESEAQSYLRAADGDTPAIDDAKAALDGAKQILMERFAEDPELIGQLRERLWQEGELSSRVLDGKAEEGAKFADYFEHDEKLAKAPSHRALAMFRGRNEGVLSLAIRLPGEDDAPIHPAQVAIAKQIGITLAAPSATRRAGDRPEDSPGKRWLTEVVRWTWRVKLYTALETELLGRLREQAELTAIEVFAANLKDLLLAAPAGPRVTLALDPGLRTGCKVAVVDATGQFLANTTIYPHAPQNRWRESLAELVRLAQQHGVELIAVGNGTASRESDKLAGELVKALAPGQRVSKVMVSEAGASVYSASEYASREMPDLDVTVRGAVSIGRRLQDPLAELVKIEPKSIGVGQYQHDVSQLQLSKSLEAVIEDCVNAVGVDLNTASSALLSRVAGLSSTLADNIVAERNQRGAFKSRKALLDVSRLGPKTFEQCAGFLRVTNGANPLDASAVHPEAYPLVERIATQSKRDVKGLIGDSAALKALAPADFADDRFGVPTVTDILAELDKPGRDPRPEFKAAEFREGVETLKDLELGMVLEGTVTNVTHFGAFVDVGVHQDGLVHISALANRFVEDPRSVVKAGDITSVKVMSVDIPRKRIGLSMRLDDQPDTDTGADAASDKPAVRSRRSQQGSNKSSSKGAQNAPESMGALGAALLKARGDK</sequence>
<dbReference type="FunFam" id="3.30.420.140:FF:000001">
    <property type="entry name" value="RNA-binding transcriptional accessory protein"/>
    <property type="match status" value="1"/>
</dbReference>
<dbReference type="Gene3D" id="1.10.10.650">
    <property type="entry name" value="RuvA domain 2-like"/>
    <property type="match status" value="1"/>
</dbReference>
<dbReference type="InterPro" id="IPR023323">
    <property type="entry name" value="Tex-like_dom_sf"/>
</dbReference>
<dbReference type="GO" id="GO:0003729">
    <property type="term" value="F:mRNA binding"/>
    <property type="evidence" value="ECO:0007669"/>
    <property type="project" value="UniProtKB-ARBA"/>
</dbReference>
<gene>
    <name evidence="3" type="ORF">SAMN05878437_0836</name>
</gene>
<dbReference type="InterPro" id="IPR023319">
    <property type="entry name" value="Tex-like_HTH_dom_sf"/>
</dbReference>
<dbReference type="InterPro" id="IPR044146">
    <property type="entry name" value="S1_Tex"/>
</dbReference>
<keyword evidence="4" id="KW-1185">Reference proteome</keyword>
<dbReference type="SMART" id="SM00732">
    <property type="entry name" value="YqgFc"/>
    <property type="match status" value="1"/>
</dbReference>
<name>A0A1M7FE93_9GAMM</name>
<dbReference type="STRING" id="29571.SAMN05878437_0836"/>
<protein>
    <recommendedName>
        <fullName evidence="2">S1 motif domain-containing protein</fullName>
    </recommendedName>
</protein>
<dbReference type="FunCoup" id="A0A1M7FE93">
    <property type="interactions" value="477"/>
</dbReference>
<dbReference type="InterPro" id="IPR018974">
    <property type="entry name" value="Tex-like_N"/>
</dbReference>
<dbReference type="RefSeq" id="WP_079551556.1">
    <property type="nucleotide sequence ID" value="NZ_LT670847.1"/>
</dbReference>
<dbReference type="CDD" id="cd05685">
    <property type="entry name" value="S1_Tex"/>
    <property type="match status" value="1"/>
</dbReference>
<feature type="region of interest" description="Disordered" evidence="1">
    <location>
        <begin position="738"/>
        <end position="797"/>
    </location>
</feature>
<dbReference type="PANTHER" id="PTHR10724">
    <property type="entry name" value="30S RIBOSOMAL PROTEIN S1"/>
    <property type="match status" value="1"/>
</dbReference>
<dbReference type="FunFam" id="1.10.150.310:FF:000001">
    <property type="entry name" value="RNA-binding transcriptional accessory protein"/>
    <property type="match status" value="1"/>
</dbReference>
<dbReference type="FunFam" id="2.40.50.140:FF:000051">
    <property type="entry name" value="RNA-binding transcriptional accessory protein"/>
    <property type="match status" value="1"/>
</dbReference>
<dbReference type="SMART" id="SM00316">
    <property type="entry name" value="S1"/>
    <property type="match status" value="1"/>
</dbReference>
<dbReference type="InterPro" id="IPR050437">
    <property type="entry name" value="Ribos_protein_bS1-like"/>
</dbReference>
<evidence type="ECO:0000256" key="1">
    <source>
        <dbReference type="SAM" id="MobiDB-lite"/>
    </source>
</evidence>
<dbReference type="GO" id="GO:0006139">
    <property type="term" value="P:nucleobase-containing compound metabolic process"/>
    <property type="evidence" value="ECO:0007669"/>
    <property type="project" value="InterPro"/>
</dbReference>
<evidence type="ECO:0000259" key="2">
    <source>
        <dbReference type="PROSITE" id="PS50126"/>
    </source>
</evidence>